<dbReference type="InterPro" id="IPR036291">
    <property type="entry name" value="NAD(P)-bd_dom_sf"/>
</dbReference>
<evidence type="ECO:0000313" key="2">
    <source>
        <dbReference type="EMBL" id="KIW92956.1"/>
    </source>
</evidence>
<evidence type="ECO:0000259" key="1">
    <source>
        <dbReference type="Pfam" id="PF01370"/>
    </source>
</evidence>
<dbReference type="Proteomes" id="UP000053789">
    <property type="component" value="Unassembled WGS sequence"/>
</dbReference>
<protein>
    <recommendedName>
        <fullName evidence="1">NAD-dependent epimerase/dehydratase domain-containing protein</fullName>
    </recommendedName>
</protein>
<proteinExistence type="predicted"/>
<keyword evidence="3" id="KW-1185">Reference proteome</keyword>
<dbReference type="InterPro" id="IPR051783">
    <property type="entry name" value="NAD(P)-dependent_oxidoreduct"/>
</dbReference>
<dbReference type="HOGENOM" id="CLU_007383_12_1_1"/>
<dbReference type="InterPro" id="IPR001509">
    <property type="entry name" value="Epimerase_deHydtase"/>
</dbReference>
<evidence type="ECO:0000313" key="3">
    <source>
        <dbReference type="Proteomes" id="UP000053789"/>
    </source>
</evidence>
<dbReference type="PANTHER" id="PTHR48079">
    <property type="entry name" value="PROTEIN YEEZ"/>
    <property type="match status" value="1"/>
</dbReference>
<dbReference type="Pfam" id="PF01370">
    <property type="entry name" value="Epimerase"/>
    <property type="match status" value="1"/>
</dbReference>
<feature type="domain" description="NAD-dependent epimerase/dehydratase" evidence="1">
    <location>
        <begin position="13"/>
        <end position="228"/>
    </location>
</feature>
<dbReference type="Gene3D" id="3.40.50.720">
    <property type="entry name" value="NAD(P)-binding Rossmann-like Domain"/>
    <property type="match status" value="1"/>
</dbReference>
<dbReference type="GO" id="GO:0004029">
    <property type="term" value="F:aldehyde dehydrogenase (NAD+) activity"/>
    <property type="evidence" value="ECO:0007669"/>
    <property type="project" value="TreeGrafter"/>
</dbReference>
<dbReference type="SUPFAM" id="SSF51735">
    <property type="entry name" value="NAD(P)-binding Rossmann-fold domains"/>
    <property type="match status" value="1"/>
</dbReference>
<sequence>MAAEKKVFLIGPGLIGTDLLELLVEAGYEVTTMVRREAHAAQVKEFGAKVGMGTLDDKETIRKYTATNPIVIHAATADHLPSVEAVLDGVRQRAEQGLETIYIHTSGTSVLVDNSKGMYKSDKIYSDERPEDIDSVPDTAPHREMDLAIIAARRELGTKAKIIIVLPCLVYGIGKRSGRLSMQLPTMVRFALKHGWAPVIGKGVSVRSNIHVQDLVRGYMVVLDWMQHSSADEVLQNPYFFCSTGQDMAWGDAAAEIGRLLYEAGRIKDPTPRPVPPELYGDLFGVYSPTTVGANSRSRADRLRKMGWSPREKGVLESLREDEVPILLNETGPFNGYTGLASSGTHVLKSLE</sequence>
<dbReference type="EMBL" id="KN846988">
    <property type="protein sequence ID" value="KIW92956.1"/>
    <property type="molecule type" value="Genomic_DNA"/>
</dbReference>
<dbReference type="OrthoDB" id="2130169at2759"/>
<dbReference type="GeneID" id="27699733"/>
<accession>A0A0D2ESW2</accession>
<organism evidence="2 3">
    <name type="scientific">Cladophialophora bantiana (strain ATCC 10958 / CBS 173.52 / CDC B-1940 / NIH 8579)</name>
    <name type="common">Xylohypha bantiana</name>
    <dbReference type="NCBI Taxonomy" id="1442370"/>
    <lineage>
        <taxon>Eukaryota</taxon>
        <taxon>Fungi</taxon>
        <taxon>Dikarya</taxon>
        <taxon>Ascomycota</taxon>
        <taxon>Pezizomycotina</taxon>
        <taxon>Eurotiomycetes</taxon>
        <taxon>Chaetothyriomycetidae</taxon>
        <taxon>Chaetothyriales</taxon>
        <taxon>Herpotrichiellaceae</taxon>
        <taxon>Cladophialophora</taxon>
    </lineage>
</organism>
<reference evidence="2" key="1">
    <citation type="submission" date="2015-01" db="EMBL/GenBank/DDBJ databases">
        <title>The Genome Sequence of Cladophialophora bantiana CBS 173.52.</title>
        <authorList>
            <consortium name="The Broad Institute Genomics Platform"/>
            <person name="Cuomo C."/>
            <person name="de Hoog S."/>
            <person name="Gorbushina A."/>
            <person name="Stielow B."/>
            <person name="Teixiera M."/>
            <person name="Abouelleil A."/>
            <person name="Chapman S.B."/>
            <person name="Priest M."/>
            <person name="Young S.K."/>
            <person name="Wortman J."/>
            <person name="Nusbaum C."/>
            <person name="Birren B."/>
        </authorList>
    </citation>
    <scope>NUCLEOTIDE SEQUENCE [LARGE SCALE GENOMIC DNA]</scope>
    <source>
        <strain evidence="2">CBS 173.52</strain>
    </source>
</reference>
<gene>
    <name evidence="2" type="ORF">Z519_06805</name>
</gene>
<dbReference type="GO" id="GO:0005737">
    <property type="term" value="C:cytoplasm"/>
    <property type="evidence" value="ECO:0007669"/>
    <property type="project" value="TreeGrafter"/>
</dbReference>
<dbReference type="VEuPathDB" id="FungiDB:Z519_06805"/>
<dbReference type="AlphaFoldDB" id="A0A0D2ESW2"/>
<name>A0A0D2ESW2_CLAB1</name>
<dbReference type="RefSeq" id="XP_016619625.1">
    <property type="nucleotide sequence ID" value="XM_016764543.1"/>
</dbReference>
<dbReference type="PANTHER" id="PTHR48079:SF6">
    <property type="entry name" value="NAD(P)-BINDING DOMAIN-CONTAINING PROTEIN-RELATED"/>
    <property type="match status" value="1"/>
</dbReference>